<dbReference type="EMBL" id="CP032626">
    <property type="protein sequence ID" value="AYF92138.1"/>
    <property type="molecule type" value="Genomic_DNA"/>
</dbReference>
<dbReference type="InterPro" id="IPR027607">
    <property type="entry name" value="Surf_Exclu_SEC10/PgrA"/>
</dbReference>
<evidence type="ECO:0000313" key="2">
    <source>
        <dbReference type="Proteomes" id="UP000272003"/>
    </source>
</evidence>
<reference evidence="1 2" key="1">
    <citation type="submission" date="2018-09" db="EMBL/GenBank/DDBJ databases">
        <title>Genome sequencing of strain BHWM-4.</title>
        <authorList>
            <person name="Heo J."/>
            <person name="Kim S.-J."/>
            <person name="Kwon S.-W."/>
        </authorList>
    </citation>
    <scope>NUCLEOTIDE SEQUENCE [LARGE SCALE GENOMIC DNA]</scope>
    <source>
        <strain evidence="1 2">BHWM-4</strain>
    </source>
</reference>
<dbReference type="AlphaFoldDB" id="A0A387AR85"/>
<dbReference type="OrthoDB" id="2275800at2"/>
<evidence type="ECO:0000313" key="1">
    <source>
        <dbReference type="EMBL" id="AYF92138.1"/>
    </source>
</evidence>
<dbReference type="KEGG" id="abom:D7I45_00860"/>
<name>A0A387AR85_9LACO</name>
<dbReference type="NCBIfam" id="TIGR04320">
    <property type="entry name" value="Surf_Exclu_PgrA"/>
    <property type="match status" value="1"/>
</dbReference>
<keyword evidence="2" id="KW-1185">Reference proteome</keyword>
<dbReference type="RefSeq" id="WP_120783912.1">
    <property type="nucleotide sequence ID" value="NZ_CP032626.1"/>
</dbReference>
<proteinExistence type="predicted"/>
<organism evidence="1 2">
    <name type="scientific">Apilactobacillus bombintestini</name>
    <dbReference type="NCBI Taxonomy" id="2419772"/>
    <lineage>
        <taxon>Bacteria</taxon>
        <taxon>Bacillati</taxon>
        <taxon>Bacillota</taxon>
        <taxon>Bacilli</taxon>
        <taxon>Lactobacillales</taxon>
        <taxon>Lactobacillaceae</taxon>
        <taxon>Apilactobacillus</taxon>
    </lineage>
</organism>
<dbReference type="Proteomes" id="UP000272003">
    <property type="component" value="Chromosome"/>
</dbReference>
<protein>
    <submittedName>
        <fullName evidence="1">SEC10/PgrA surface exclusion domain-containing protein</fullName>
    </submittedName>
</protein>
<gene>
    <name evidence="1" type="ORF">D7I45_00860</name>
</gene>
<accession>A0A387AR85</accession>
<sequence length="347" mass="38378">MKKSVTLISIAAAVAVFGIGLAVFDHQSNKKTTSKPTTVKVSKDALLKFKQQTTDDAIVATTKSISQLSKDDLNNFIPTEAMKVKGNQITDPGSDANFVTKINYQPSDNPKNVIRVPKEYTIKRLKTAASEKAIGNYKLQVQLGKIGLNGLAMNSFTPSKLDLSRNVDLNHMSYADRKELTKFGLDLINSVITQTGGIQYKASKNSIEAAQAYADVYSKDNWNNTHHKTGHNPNARKVVAKQFNISDVAEENYSDNPSFALTDPKLKKRVVSMAALKHAIYNSMALQLFEDGPSYWGHATALMNLDIHKQYQPNYFGVSFDKFGGIHFFMVPHNAKVNPKFVTGDLI</sequence>